<dbReference type="SUPFAM" id="SSF111126">
    <property type="entry name" value="Ligand-binding domain in the NO signalling and Golgi transport"/>
    <property type="match status" value="1"/>
</dbReference>
<dbReference type="RefSeq" id="WP_036073998.1">
    <property type="nucleotide sequence ID" value="NZ_JAASUO010000001.1"/>
</dbReference>
<comment type="caution">
    <text evidence="1">The sequence shown here is derived from an EMBL/GenBank/DDBJ whole genome shotgun (WGS) entry which is preliminary data.</text>
</comment>
<dbReference type="Gene3D" id="3.30.1380.20">
    <property type="entry name" value="Trafficking protein particle complex subunit 3"/>
    <property type="match status" value="1"/>
</dbReference>
<organism evidence="1 2">
    <name type="scientific">Listeria rocourtiae</name>
    <dbReference type="NCBI Taxonomy" id="647910"/>
    <lineage>
        <taxon>Bacteria</taxon>
        <taxon>Bacillati</taxon>
        <taxon>Bacillota</taxon>
        <taxon>Bacilli</taxon>
        <taxon>Bacillales</taxon>
        <taxon>Listeriaceae</taxon>
        <taxon>Listeria</taxon>
    </lineage>
</organism>
<dbReference type="Proteomes" id="UP000295558">
    <property type="component" value="Unassembled WGS sequence"/>
</dbReference>
<accession>A0A4R6ZNH9</accession>
<dbReference type="AlphaFoldDB" id="A0A4R6ZNH9"/>
<dbReference type="OrthoDB" id="2965348at2"/>
<evidence type="ECO:0000313" key="2">
    <source>
        <dbReference type="Proteomes" id="UP000295558"/>
    </source>
</evidence>
<gene>
    <name evidence="1" type="ORF">DFP96_10340</name>
</gene>
<sequence>MAENNEIVNEKMIPVFGYELIRDTLLPNVLGDETPHILYWAGKELARKYPLETLDELTDFFQKASFGDLEVISEKKDEMHLLLGGEMTALRLNNDGNATFKLEAGFIAEQVQHQKQLYSESYEEVDKRKKTVKIIVKWDRKESISDEEIVS</sequence>
<name>A0A4R6ZNH9_9LIST</name>
<dbReference type="InterPro" id="IPR024096">
    <property type="entry name" value="NO_sig/Golgi_transp_ligand-bd"/>
</dbReference>
<proteinExistence type="predicted"/>
<dbReference type="STRING" id="1265846.PROCOU_17019"/>
<dbReference type="InterPro" id="IPR019642">
    <property type="entry name" value="DUF2507"/>
</dbReference>
<dbReference type="EMBL" id="SNZK01000003">
    <property type="protein sequence ID" value="TDR53945.1"/>
    <property type="molecule type" value="Genomic_DNA"/>
</dbReference>
<evidence type="ECO:0000313" key="1">
    <source>
        <dbReference type="EMBL" id="TDR53945.1"/>
    </source>
</evidence>
<dbReference type="Pfam" id="PF10702">
    <property type="entry name" value="DUF2507"/>
    <property type="match status" value="1"/>
</dbReference>
<keyword evidence="2" id="KW-1185">Reference proteome</keyword>
<protein>
    <submittedName>
        <fullName evidence="1">Uncharacterized protein DUF2507</fullName>
    </submittedName>
</protein>
<reference evidence="1 2" key="1">
    <citation type="submission" date="2019-03" db="EMBL/GenBank/DDBJ databases">
        <title>Genomic Encyclopedia of Type Strains, Phase III (KMG-III): the genomes of soil and plant-associated and newly described type strains.</title>
        <authorList>
            <person name="Whitman W."/>
        </authorList>
    </citation>
    <scope>NUCLEOTIDE SEQUENCE [LARGE SCALE GENOMIC DNA]</scope>
    <source>
        <strain evidence="1 2">CECT 7972</strain>
    </source>
</reference>